<keyword evidence="2 5" id="KW-0547">Nucleotide-binding</keyword>
<proteinExistence type="predicted"/>
<dbReference type="PROSITE" id="PS00107">
    <property type="entry name" value="PROTEIN_KINASE_ATP"/>
    <property type="match status" value="1"/>
</dbReference>
<dbReference type="GO" id="GO:0005524">
    <property type="term" value="F:ATP binding"/>
    <property type="evidence" value="ECO:0007669"/>
    <property type="project" value="UniProtKB-UniRule"/>
</dbReference>
<dbReference type="GO" id="GO:0004674">
    <property type="term" value="F:protein serine/threonine kinase activity"/>
    <property type="evidence" value="ECO:0007669"/>
    <property type="project" value="UniProtKB-EC"/>
</dbReference>
<dbReference type="Pfam" id="PF00069">
    <property type="entry name" value="Pkinase"/>
    <property type="match status" value="1"/>
</dbReference>
<feature type="domain" description="Protein kinase" evidence="7">
    <location>
        <begin position="105"/>
        <end position="371"/>
    </location>
</feature>
<dbReference type="RefSeq" id="WP_302120286.1">
    <property type="nucleotide sequence ID" value="NZ_SJPU01000003.1"/>
</dbReference>
<dbReference type="Gene3D" id="1.10.510.10">
    <property type="entry name" value="Transferase(Phosphotransferase) domain 1"/>
    <property type="match status" value="1"/>
</dbReference>
<dbReference type="InterPro" id="IPR041916">
    <property type="entry name" value="Anti_sigma_zinc_sf"/>
</dbReference>
<dbReference type="PROSITE" id="PS50011">
    <property type="entry name" value="PROTEIN_KINASE_DOM"/>
    <property type="match status" value="1"/>
</dbReference>
<dbReference type="EMBL" id="SJPU01000003">
    <property type="protein sequence ID" value="TWU11065.1"/>
    <property type="molecule type" value="Genomic_DNA"/>
</dbReference>
<dbReference type="EC" id="2.7.11.1" evidence="8"/>
<dbReference type="SMART" id="SM00220">
    <property type="entry name" value="S_TKc"/>
    <property type="match status" value="1"/>
</dbReference>
<evidence type="ECO:0000256" key="6">
    <source>
        <dbReference type="SAM" id="MobiDB-lite"/>
    </source>
</evidence>
<dbReference type="InterPro" id="IPR011009">
    <property type="entry name" value="Kinase-like_dom_sf"/>
</dbReference>
<dbReference type="InterPro" id="IPR000719">
    <property type="entry name" value="Prot_kinase_dom"/>
</dbReference>
<gene>
    <name evidence="8" type="primary">pknB_18</name>
    <name evidence="8" type="ORF">Poly21_49720</name>
</gene>
<protein>
    <submittedName>
        <fullName evidence="8">Serine/threonine-protein kinase PknB</fullName>
        <ecNumber evidence="8">2.7.11.1</ecNumber>
    </submittedName>
</protein>
<dbReference type="Proteomes" id="UP000319908">
    <property type="component" value="Unassembled WGS sequence"/>
</dbReference>
<comment type="caution">
    <text evidence="8">The sequence shown here is derived from an EMBL/GenBank/DDBJ whole genome shotgun (WGS) entry which is preliminary data.</text>
</comment>
<evidence type="ECO:0000313" key="8">
    <source>
        <dbReference type="EMBL" id="TWU11065.1"/>
    </source>
</evidence>
<dbReference type="PANTHER" id="PTHR43289:SF6">
    <property type="entry name" value="SERINE_THREONINE-PROTEIN KINASE NEKL-3"/>
    <property type="match status" value="1"/>
</dbReference>
<keyword evidence="1 8" id="KW-0808">Transferase</keyword>
<evidence type="ECO:0000256" key="1">
    <source>
        <dbReference type="ARBA" id="ARBA00022679"/>
    </source>
</evidence>
<dbReference type="InterPro" id="IPR011453">
    <property type="entry name" value="DUF1559"/>
</dbReference>
<keyword evidence="3 8" id="KW-0418">Kinase</keyword>
<evidence type="ECO:0000256" key="2">
    <source>
        <dbReference type="ARBA" id="ARBA00022741"/>
    </source>
</evidence>
<dbReference type="AlphaFoldDB" id="A0A5C6BFV4"/>
<dbReference type="CDD" id="cd14014">
    <property type="entry name" value="STKc_PknB_like"/>
    <property type="match status" value="1"/>
</dbReference>
<evidence type="ECO:0000313" key="9">
    <source>
        <dbReference type="Proteomes" id="UP000319908"/>
    </source>
</evidence>
<evidence type="ECO:0000256" key="5">
    <source>
        <dbReference type="PROSITE-ProRule" id="PRU10141"/>
    </source>
</evidence>
<feature type="binding site" evidence="5">
    <location>
        <position position="134"/>
    </location>
    <ligand>
        <name>ATP</name>
        <dbReference type="ChEBI" id="CHEBI:30616"/>
    </ligand>
</feature>
<dbReference type="InterPro" id="IPR008271">
    <property type="entry name" value="Ser/Thr_kinase_AS"/>
</dbReference>
<keyword evidence="9" id="KW-1185">Reference proteome</keyword>
<dbReference type="InterPro" id="IPR017441">
    <property type="entry name" value="Protein_kinase_ATP_BS"/>
</dbReference>
<name>A0A5C6BFV4_9BACT</name>
<dbReference type="Gene3D" id="3.30.200.20">
    <property type="entry name" value="Phosphorylase Kinase, domain 1"/>
    <property type="match status" value="1"/>
</dbReference>
<organism evidence="8 9">
    <name type="scientific">Allorhodopirellula heiligendammensis</name>
    <dbReference type="NCBI Taxonomy" id="2714739"/>
    <lineage>
        <taxon>Bacteria</taxon>
        <taxon>Pseudomonadati</taxon>
        <taxon>Planctomycetota</taxon>
        <taxon>Planctomycetia</taxon>
        <taxon>Pirellulales</taxon>
        <taxon>Pirellulaceae</taxon>
        <taxon>Allorhodopirellula</taxon>
    </lineage>
</organism>
<evidence type="ECO:0000256" key="4">
    <source>
        <dbReference type="ARBA" id="ARBA00022840"/>
    </source>
</evidence>
<dbReference type="PANTHER" id="PTHR43289">
    <property type="entry name" value="MITOGEN-ACTIVATED PROTEIN KINASE KINASE KINASE 20-RELATED"/>
    <property type="match status" value="1"/>
</dbReference>
<dbReference type="Gene3D" id="1.10.10.1320">
    <property type="entry name" value="Anti-sigma factor, zinc-finger domain"/>
    <property type="match status" value="1"/>
</dbReference>
<dbReference type="PROSITE" id="PS00108">
    <property type="entry name" value="PROTEIN_KINASE_ST"/>
    <property type="match status" value="1"/>
</dbReference>
<dbReference type="SUPFAM" id="SSF56112">
    <property type="entry name" value="Protein kinase-like (PK-like)"/>
    <property type="match status" value="1"/>
</dbReference>
<reference evidence="8 9" key="1">
    <citation type="journal article" date="2020" name="Antonie Van Leeuwenhoek">
        <title>Rhodopirellula heiligendammensis sp. nov., Rhodopirellula pilleata sp. nov., and Rhodopirellula solitaria sp. nov. isolated from natural or artificial marine surfaces in Northern Germany and California, USA, and emended description of the genus Rhodopirellula.</title>
        <authorList>
            <person name="Kallscheuer N."/>
            <person name="Wiegand S."/>
            <person name="Jogler M."/>
            <person name="Boedeker C."/>
            <person name="Peeters S.H."/>
            <person name="Rast P."/>
            <person name="Heuer A."/>
            <person name="Jetten M.S.M."/>
            <person name="Rohde M."/>
            <person name="Jogler C."/>
        </authorList>
    </citation>
    <scope>NUCLEOTIDE SEQUENCE [LARGE SCALE GENOMIC DNA]</scope>
    <source>
        <strain evidence="8 9">Poly21</strain>
    </source>
</reference>
<dbReference type="Pfam" id="PF07596">
    <property type="entry name" value="SBP_bac_10"/>
    <property type="match status" value="1"/>
</dbReference>
<sequence>MMTATHCPSHDLLHAYSCGRLPDDDSQLIYEHLQDCMECQSELNAVDDGKDSLIVDLRADDQHAEFGREPECRIALAKALGALAKADETDDGLPLMELPAQLGEYEIIRQIGHGGMGRVLLARHTKLGREVALKVIADHRFTDSQTRSRFDAEMRAVGQLSHPNIVTAHDAREVDGLAVLVTEFIDGRNLHQIVARTGPLSLANASEVILKVAAALEYTSDQGFVHRDVKPSNIMISRSGEVKLLDLGLARFHVGPEVELTATGQTMGTADYVAPEQVANAHDADSRSDVYALGCTFFKLLTGHAPFESEEYPTSFAKLTAHVSARPPSLQSRLPNCPNEVAKLVDTMLEKSPDRRPSTPGEVAKTLSRFARGSDLQQLVRQADASLPSPRPLPISTAAASQSWLRRPVPRVMAIACGFFGLLAGLMLGMFLKIKYPDGSEVTLPIGPGTNIELVAGTDIAADEQAIQPDAEEVPHPQPKPHSGNDTLSRGVNAAQQLTDQLQGIWRITSPSDRTPETEKAVLAYFDGFQFYVATVSTDLQDFSYGNFGTQHDSRDTLIRLEFESAKTPLILSQPTPQDIDQSFSVITQPVKTDGDVMGLPPAQTVRPNTLNFKRVGHFPVTQADNRAVLGDHRLNYNDPYVKALMFIVQSQSMGPKQMRDVVSKSDAAIKTTRSSNNLKQIAIGFHNFTARYDQFPGTENVLGAGPVEEGKQIQPFSWRVAILPLIDQAELFESYRFTEPWDSTYNLTLLDRMPEIYRSPRAPRDQPQGHTNYLGLTTENALMEKKGGTKLRDITDGTSNTILVVESKKTVPWTAPEDLNEYPEFFSPAMYARADGSVNSEEQPDREQIQNMITIDGGER</sequence>
<feature type="region of interest" description="Disordered" evidence="6">
    <location>
        <begin position="837"/>
        <end position="861"/>
    </location>
</feature>
<evidence type="ECO:0000259" key="7">
    <source>
        <dbReference type="PROSITE" id="PS50011"/>
    </source>
</evidence>
<keyword evidence="4 5" id="KW-0067">ATP-binding</keyword>
<evidence type="ECO:0000256" key="3">
    <source>
        <dbReference type="ARBA" id="ARBA00022777"/>
    </source>
</evidence>
<accession>A0A5C6BFV4</accession>